<dbReference type="InterPro" id="IPR036291">
    <property type="entry name" value="NAD(P)-bd_dom_sf"/>
</dbReference>
<dbReference type="Proteomes" id="UP001596383">
    <property type="component" value="Unassembled WGS sequence"/>
</dbReference>
<dbReference type="InterPro" id="IPR029154">
    <property type="entry name" value="HIBADH-like_NADP-bd"/>
</dbReference>
<dbReference type="InterPro" id="IPR013328">
    <property type="entry name" value="6PGD_dom2"/>
</dbReference>
<dbReference type="EC" id="1.1.-.-" evidence="5"/>
<evidence type="ECO:0000256" key="2">
    <source>
        <dbReference type="ARBA" id="ARBA00023027"/>
    </source>
</evidence>
<gene>
    <name evidence="5" type="ORF">ACFQE6_18870</name>
</gene>
<dbReference type="PIRSF" id="PIRSF000103">
    <property type="entry name" value="HIBADH"/>
    <property type="match status" value="1"/>
</dbReference>
<dbReference type="RefSeq" id="WP_273739895.1">
    <property type="nucleotide sequence ID" value="NZ_JAQIVI010000311.1"/>
</dbReference>
<dbReference type="SUPFAM" id="SSF48179">
    <property type="entry name" value="6-phosphogluconate dehydrogenase C-terminal domain-like"/>
    <property type="match status" value="1"/>
</dbReference>
<keyword evidence="2" id="KW-0520">NAD</keyword>
<dbReference type="InterPro" id="IPR008927">
    <property type="entry name" value="6-PGluconate_DH-like_C_sf"/>
</dbReference>
<evidence type="ECO:0000313" key="6">
    <source>
        <dbReference type="Proteomes" id="UP001596383"/>
    </source>
</evidence>
<dbReference type="Gene3D" id="3.40.50.720">
    <property type="entry name" value="NAD(P)-binding Rossmann-like Domain"/>
    <property type="match status" value="1"/>
</dbReference>
<dbReference type="SUPFAM" id="SSF51735">
    <property type="entry name" value="NAD(P)-binding Rossmann-fold domains"/>
    <property type="match status" value="1"/>
</dbReference>
<accession>A0ABD5SUQ3</accession>
<dbReference type="EMBL" id="JBHSWV010000311">
    <property type="protein sequence ID" value="MFC6766961.1"/>
    <property type="molecule type" value="Genomic_DNA"/>
</dbReference>
<reference evidence="5 6" key="1">
    <citation type="journal article" date="2019" name="Int. J. Syst. Evol. Microbiol.">
        <title>The Global Catalogue of Microorganisms (GCM) 10K type strain sequencing project: providing services to taxonomists for standard genome sequencing and annotation.</title>
        <authorList>
            <consortium name="The Broad Institute Genomics Platform"/>
            <consortium name="The Broad Institute Genome Sequencing Center for Infectious Disease"/>
            <person name="Wu L."/>
            <person name="Ma J."/>
        </authorList>
    </citation>
    <scope>NUCLEOTIDE SEQUENCE [LARGE SCALE GENOMIC DNA]</scope>
    <source>
        <strain evidence="5 6">LMG 29247</strain>
    </source>
</reference>
<dbReference type="Gene3D" id="1.10.1040.10">
    <property type="entry name" value="N-(1-d-carboxylethyl)-l-norvaline Dehydrogenase, domain 2"/>
    <property type="match status" value="1"/>
</dbReference>
<dbReference type="AlphaFoldDB" id="A0ABD5SUQ3"/>
<dbReference type="InterPro" id="IPR015815">
    <property type="entry name" value="HIBADH-related"/>
</dbReference>
<dbReference type="GO" id="GO:0016491">
    <property type="term" value="F:oxidoreductase activity"/>
    <property type="evidence" value="ECO:0007669"/>
    <property type="project" value="UniProtKB-KW"/>
</dbReference>
<sequence length="301" mass="31442">MSNTEPTPTVGVIGLGIMGGEIARNLVDDGYDVVVNDVDRDAVETMVEYGADARSSPVEIAAAADVVISSLPKGEHVRQIALGDDGLVEGADDELVYVDMSTIGPSAIREVGDGLEATGAKTIDAPVSGSEVGAREGTLRIMAGCDGEIPAVCRELFDVLGSRTVHAGGLGAGQVVKVCNNMIAATSLVTLSEALVFAEKAGVSQEKLVEGLEGSTGDTWVLQNRADAMLEHDFEPGFFASYQYKDLRIGIEDAQEYGVPVPVGSTSHELFKSLEEKGRGKLDASAILTVLEDMAGLESEP</sequence>
<feature type="domain" description="3-hydroxyisobutyrate dehydrogenase-like NAD-binding" evidence="4">
    <location>
        <begin position="171"/>
        <end position="291"/>
    </location>
</feature>
<evidence type="ECO:0000259" key="4">
    <source>
        <dbReference type="Pfam" id="PF14833"/>
    </source>
</evidence>
<comment type="caution">
    <text evidence="5">The sequence shown here is derived from an EMBL/GenBank/DDBJ whole genome shotgun (WGS) entry which is preliminary data.</text>
</comment>
<feature type="domain" description="6-phosphogluconate dehydrogenase NADP-binding" evidence="3">
    <location>
        <begin position="9"/>
        <end position="168"/>
    </location>
</feature>
<organism evidence="5 6">
    <name type="scientific">Natrinema soli</name>
    <dbReference type="NCBI Taxonomy" id="1930624"/>
    <lineage>
        <taxon>Archaea</taxon>
        <taxon>Methanobacteriati</taxon>
        <taxon>Methanobacteriota</taxon>
        <taxon>Stenosarchaea group</taxon>
        <taxon>Halobacteria</taxon>
        <taxon>Halobacteriales</taxon>
        <taxon>Natrialbaceae</taxon>
        <taxon>Natrinema</taxon>
    </lineage>
</organism>
<evidence type="ECO:0000313" key="5">
    <source>
        <dbReference type="EMBL" id="MFC6766961.1"/>
    </source>
</evidence>
<dbReference type="InterPro" id="IPR006115">
    <property type="entry name" value="6PGDH_NADP-bd"/>
</dbReference>
<dbReference type="Pfam" id="PF03446">
    <property type="entry name" value="NAD_binding_2"/>
    <property type="match status" value="1"/>
</dbReference>
<evidence type="ECO:0000256" key="1">
    <source>
        <dbReference type="ARBA" id="ARBA00023002"/>
    </source>
</evidence>
<name>A0ABD5SUQ3_9EURY</name>
<protein>
    <submittedName>
        <fullName evidence="5">NAD(P)-dependent oxidoreductase</fullName>
        <ecNumber evidence="5">1.1.-.-</ecNumber>
    </submittedName>
</protein>
<dbReference type="PANTHER" id="PTHR43060:SF15">
    <property type="entry name" value="3-HYDROXYISOBUTYRATE DEHYDROGENASE-LIKE 1, MITOCHONDRIAL-RELATED"/>
    <property type="match status" value="1"/>
</dbReference>
<evidence type="ECO:0000259" key="3">
    <source>
        <dbReference type="Pfam" id="PF03446"/>
    </source>
</evidence>
<dbReference type="PANTHER" id="PTHR43060">
    <property type="entry name" value="3-HYDROXYISOBUTYRATE DEHYDROGENASE-LIKE 1, MITOCHONDRIAL-RELATED"/>
    <property type="match status" value="1"/>
</dbReference>
<keyword evidence="1 5" id="KW-0560">Oxidoreductase</keyword>
<keyword evidence="6" id="KW-1185">Reference proteome</keyword>
<proteinExistence type="predicted"/>
<dbReference type="Pfam" id="PF14833">
    <property type="entry name" value="NAD_binding_11"/>
    <property type="match status" value="1"/>
</dbReference>